<evidence type="ECO:0000256" key="4">
    <source>
        <dbReference type="ARBA" id="ARBA00011738"/>
    </source>
</evidence>
<gene>
    <name evidence="14" type="ORF">ABEB36_008024</name>
</gene>
<evidence type="ECO:0000256" key="5">
    <source>
        <dbReference type="ARBA" id="ARBA00022630"/>
    </source>
</evidence>
<evidence type="ECO:0000256" key="7">
    <source>
        <dbReference type="ARBA" id="ARBA00023002"/>
    </source>
</evidence>
<dbReference type="PANTHER" id="PTHR43716:SF1">
    <property type="entry name" value="D-2-HYDROXYGLUTARATE DEHYDROGENASE, MITOCHONDRIAL"/>
    <property type="match status" value="1"/>
</dbReference>
<proteinExistence type="inferred from homology"/>
<dbReference type="InterPro" id="IPR016166">
    <property type="entry name" value="FAD-bd_PCMH"/>
</dbReference>
<evidence type="ECO:0000313" key="15">
    <source>
        <dbReference type="Proteomes" id="UP001566132"/>
    </source>
</evidence>
<comment type="caution">
    <text evidence="14">The sequence shown here is derived from an EMBL/GenBank/DDBJ whole genome shotgun (WGS) entry which is preliminary data.</text>
</comment>
<dbReference type="InterPro" id="IPR006094">
    <property type="entry name" value="Oxid_FAD_bind_N"/>
</dbReference>
<keyword evidence="6" id="KW-0274">FAD</keyword>
<evidence type="ECO:0000313" key="14">
    <source>
        <dbReference type="EMBL" id="KAL1496987.1"/>
    </source>
</evidence>
<dbReference type="InterPro" id="IPR016167">
    <property type="entry name" value="FAD-bd_PCMH_sub1"/>
</dbReference>
<evidence type="ECO:0000256" key="6">
    <source>
        <dbReference type="ARBA" id="ARBA00022827"/>
    </source>
</evidence>
<sequence length="500" mass="56708">MLSKKLFKYNFLITKKWRGFRNKPDFTKNVYQVERGFYNYLQEHHLKFFEQLLGDDTEKVLTNLCDLEKYNVDWYLQARGSSTVVLKPKTTEEVSEIVKYCNINKLAICTQGGNTGCSAGGVPVFDEIILSTELMNKIIEIDENEGTATCQAGVILETLDNALAEKNFMVPLDLGSKSSCHIGGNVATNAGGIRLLRYGNMHGNVLGLEIVKANGETLDLLKIRKKDNSGLHLKNLFIGSEGTLGIITKVALQCPPRPQTKHVAFLGLQSYDKVLQILKKARRELAEIISAVEVMDSITIDWSSEHTKLKPPIDRYPYYLLIETSGSNEEYDGLRFNAFLESALVQNYVLNGVVTGELSKMQSIWSVRERLADGFKKHGWFGIYDLSIPITEFYNLVDETRAYLKNQAEYVFGFGHLGDGNLHLNVITKKYDQRLVKDLEIFLTKRVFNMNGSMSAEHGLGFFKRKYLPLANSTSSYQLMKELKRLMDPNRILNPYKVFP</sequence>
<dbReference type="FunFam" id="3.30.43.10:FF:000011">
    <property type="entry name" value="D-lactate dehydrogenase (Cytochrome)"/>
    <property type="match status" value="1"/>
</dbReference>
<dbReference type="InterPro" id="IPR016171">
    <property type="entry name" value="Vanillyl_alc_oxidase_C-sub2"/>
</dbReference>
<dbReference type="FunFam" id="1.10.45.10:FF:000001">
    <property type="entry name" value="D-lactate dehydrogenase mitochondrial"/>
    <property type="match status" value="1"/>
</dbReference>
<evidence type="ECO:0000256" key="11">
    <source>
        <dbReference type="ARBA" id="ARBA00045410"/>
    </source>
</evidence>
<comment type="subunit">
    <text evidence="4">Homodimer.</text>
</comment>
<comment type="cofactor">
    <cofactor evidence="1">
        <name>FAD</name>
        <dbReference type="ChEBI" id="CHEBI:57692"/>
    </cofactor>
</comment>
<reference evidence="14 15" key="1">
    <citation type="submission" date="2024-05" db="EMBL/GenBank/DDBJ databases">
        <title>Genetic variation in Jamaican populations of the coffee berry borer (Hypothenemus hampei).</title>
        <authorList>
            <person name="Errbii M."/>
            <person name="Myrie A."/>
        </authorList>
    </citation>
    <scope>NUCLEOTIDE SEQUENCE [LARGE SCALE GENOMIC DNA]</scope>
    <source>
        <strain evidence="14">JA-Hopewell-2020-01-JO</strain>
        <tissue evidence="14">Whole body</tissue>
    </source>
</reference>
<organism evidence="14 15">
    <name type="scientific">Hypothenemus hampei</name>
    <name type="common">Coffee berry borer</name>
    <dbReference type="NCBI Taxonomy" id="57062"/>
    <lineage>
        <taxon>Eukaryota</taxon>
        <taxon>Metazoa</taxon>
        <taxon>Ecdysozoa</taxon>
        <taxon>Arthropoda</taxon>
        <taxon>Hexapoda</taxon>
        <taxon>Insecta</taxon>
        <taxon>Pterygota</taxon>
        <taxon>Neoptera</taxon>
        <taxon>Endopterygota</taxon>
        <taxon>Coleoptera</taxon>
        <taxon>Polyphaga</taxon>
        <taxon>Cucujiformia</taxon>
        <taxon>Curculionidae</taxon>
        <taxon>Scolytinae</taxon>
        <taxon>Hypothenemus</taxon>
    </lineage>
</organism>
<evidence type="ECO:0000256" key="8">
    <source>
        <dbReference type="ARBA" id="ARBA00023140"/>
    </source>
</evidence>
<evidence type="ECO:0000256" key="9">
    <source>
        <dbReference type="ARBA" id="ARBA00039003"/>
    </source>
</evidence>
<evidence type="ECO:0000256" key="1">
    <source>
        <dbReference type="ARBA" id="ARBA00001974"/>
    </source>
</evidence>
<feature type="domain" description="FAD-binding PCMH-type" evidence="13">
    <location>
        <begin position="78"/>
        <end position="257"/>
    </location>
</feature>
<dbReference type="InterPro" id="IPR051264">
    <property type="entry name" value="FAD-oxidored/transferase_4"/>
</dbReference>
<dbReference type="Gene3D" id="3.30.43.10">
    <property type="entry name" value="Uridine Diphospho-n-acetylenolpyruvylglucosamine Reductase, domain 2"/>
    <property type="match status" value="1"/>
</dbReference>
<dbReference type="EC" id="1.1.99.39" evidence="9"/>
<evidence type="ECO:0000256" key="10">
    <source>
        <dbReference type="ARBA" id="ARBA00039639"/>
    </source>
</evidence>
<keyword evidence="15" id="KW-1185">Reference proteome</keyword>
<dbReference type="Proteomes" id="UP001566132">
    <property type="component" value="Unassembled WGS sequence"/>
</dbReference>
<evidence type="ECO:0000256" key="12">
    <source>
        <dbReference type="ARBA" id="ARBA00049267"/>
    </source>
</evidence>
<evidence type="ECO:0000256" key="3">
    <source>
        <dbReference type="ARBA" id="ARBA00008000"/>
    </source>
</evidence>
<dbReference type="PANTHER" id="PTHR43716">
    <property type="entry name" value="D-2-HYDROXYGLUTARATE DEHYDROGENASE, MITOCHONDRIAL"/>
    <property type="match status" value="1"/>
</dbReference>
<dbReference type="EMBL" id="JBDJPC010000006">
    <property type="protein sequence ID" value="KAL1496987.1"/>
    <property type="molecule type" value="Genomic_DNA"/>
</dbReference>
<dbReference type="FunFam" id="3.30.70.2190:FF:000001">
    <property type="entry name" value="D-2-hydroxyglutarate dehydrogenase mitochondrial"/>
    <property type="match status" value="1"/>
</dbReference>
<dbReference type="FunFam" id="3.30.465.10:FF:000001">
    <property type="entry name" value="D-2-hydroxyglutarate dehydrogenase, mitochondrial"/>
    <property type="match status" value="1"/>
</dbReference>
<accession>A0ABD1EPI5</accession>
<comment type="catalytic activity">
    <reaction evidence="12">
        <text>(R)-malate + A = oxaloacetate + AH2</text>
        <dbReference type="Rhea" id="RHEA:67460"/>
        <dbReference type="ChEBI" id="CHEBI:13193"/>
        <dbReference type="ChEBI" id="CHEBI:15588"/>
        <dbReference type="ChEBI" id="CHEBI:16452"/>
        <dbReference type="ChEBI" id="CHEBI:17499"/>
    </reaction>
    <physiologicalReaction direction="left-to-right" evidence="12">
        <dbReference type="Rhea" id="RHEA:67461"/>
    </physiologicalReaction>
</comment>
<dbReference type="GO" id="GO:0051990">
    <property type="term" value="F:(R)-2-hydroxyglutarate dehydrogenase activity"/>
    <property type="evidence" value="ECO:0007669"/>
    <property type="project" value="UniProtKB-EC"/>
</dbReference>
<dbReference type="PROSITE" id="PS51387">
    <property type="entry name" value="FAD_PCMH"/>
    <property type="match status" value="1"/>
</dbReference>
<dbReference type="InterPro" id="IPR004113">
    <property type="entry name" value="FAD-bd_oxidored_4_C"/>
</dbReference>
<name>A0ABD1EPI5_HYPHA</name>
<evidence type="ECO:0000259" key="13">
    <source>
        <dbReference type="PROSITE" id="PS51387"/>
    </source>
</evidence>
<dbReference type="Gene3D" id="3.30.465.10">
    <property type="match status" value="1"/>
</dbReference>
<dbReference type="InterPro" id="IPR016164">
    <property type="entry name" value="FAD-linked_Oxase-like_C"/>
</dbReference>
<dbReference type="Pfam" id="PF02913">
    <property type="entry name" value="FAD-oxidase_C"/>
    <property type="match status" value="1"/>
</dbReference>
<protein>
    <recommendedName>
        <fullName evidence="10">D-2-hydroxyglutarate dehydrogenase, mitochondrial</fullName>
        <ecNumber evidence="9">1.1.99.39</ecNumber>
    </recommendedName>
</protein>
<dbReference type="AlphaFoldDB" id="A0ABD1EPI5"/>
<dbReference type="SUPFAM" id="SSF55103">
    <property type="entry name" value="FAD-linked oxidases, C-terminal domain"/>
    <property type="match status" value="1"/>
</dbReference>
<dbReference type="GO" id="GO:0005777">
    <property type="term" value="C:peroxisome"/>
    <property type="evidence" value="ECO:0007669"/>
    <property type="project" value="UniProtKB-SubCell"/>
</dbReference>
<comment type="function">
    <text evidence="11">Catalyzes the oxidation of D-2-hydroxyglutarate (D-2-HG) to alpha-ketoglutarate. Also catalyzes the oxidation of other D-2-hydroxyacids, such as D-malate (D-MAL) and D-lactate (D-LAC). Exhibits high activities towards D-2-HG and D-MAL but a very weak activity towards D-LAC.</text>
</comment>
<comment type="similarity">
    <text evidence="3">Belongs to the FAD-binding oxidoreductase/transferase type 4 family.</text>
</comment>
<dbReference type="Gene3D" id="1.10.45.10">
    <property type="entry name" value="Vanillyl-alcohol Oxidase, Chain A, domain 4"/>
    <property type="match status" value="1"/>
</dbReference>
<dbReference type="InterPro" id="IPR036318">
    <property type="entry name" value="FAD-bd_PCMH-like_sf"/>
</dbReference>
<keyword evidence="8" id="KW-0576">Peroxisome</keyword>
<dbReference type="Gene3D" id="3.30.70.2190">
    <property type="match status" value="1"/>
</dbReference>
<dbReference type="Gene3D" id="3.30.70.2740">
    <property type="match status" value="1"/>
</dbReference>
<keyword evidence="5" id="KW-0285">Flavoprotein</keyword>
<comment type="subcellular location">
    <subcellularLocation>
        <location evidence="2">Peroxisome</location>
    </subcellularLocation>
</comment>
<keyword evidence="7" id="KW-0560">Oxidoreductase</keyword>
<dbReference type="InterPro" id="IPR016169">
    <property type="entry name" value="FAD-bd_PCMH_sub2"/>
</dbReference>
<evidence type="ECO:0000256" key="2">
    <source>
        <dbReference type="ARBA" id="ARBA00004275"/>
    </source>
</evidence>
<dbReference type="SUPFAM" id="SSF56176">
    <property type="entry name" value="FAD-binding/transporter-associated domain-like"/>
    <property type="match status" value="1"/>
</dbReference>
<dbReference type="Pfam" id="PF01565">
    <property type="entry name" value="FAD_binding_4"/>
    <property type="match status" value="1"/>
</dbReference>